<accession>A0A6N6JED5</accession>
<dbReference type="RefSeq" id="WP_159805700.1">
    <property type="nucleotide sequence ID" value="NZ_BLJE01000002.1"/>
</dbReference>
<dbReference type="OrthoDB" id="7171777at2"/>
<feature type="domain" description="CAAX prenyl protease 2/Lysostaphin resistance protein A-like" evidence="2">
    <location>
        <begin position="146"/>
        <end position="241"/>
    </location>
</feature>
<evidence type="ECO:0000313" key="4">
    <source>
        <dbReference type="Proteomes" id="UP000436822"/>
    </source>
</evidence>
<feature type="transmembrane region" description="Helical" evidence="1">
    <location>
        <begin position="141"/>
        <end position="159"/>
    </location>
</feature>
<dbReference type="AlphaFoldDB" id="A0A6N6JED5"/>
<sequence>MIRTPAFESFIAPAQRYPQIWRIILGVISALVVYIVFAFVIVYGVGAAVGLEDPMMIFFQLVEPDSPFAMATLLLTFFAMAFGAFAAVAWHWRSPFSLLGRGMSRPFFLMIGLTLFVLLLGGFIVGFIIPTSTTPARDFTPWLISMAWAIPLLFVQITAEELVFRGYLQQQLAARFRSSIIWLLIPSLLFGSAHFNPELGQSTALLIVLATTVFGLIAADLTRITGNLGAAMGLHLANNFIALFIVAIPGELSGLALREADFTMADAHIVHPLVFIDIGLLIIIWLAARRILR</sequence>
<keyword evidence="1" id="KW-1133">Transmembrane helix</keyword>
<dbReference type="Pfam" id="PF02517">
    <property type="entry name" value="Rce1-like"/>
    <property type="match status" value="1"/>
</dbReference>
<protein>
    <recommendedName>
        <fullName evidence="2">CAAX prenyl protease 2/Lysostaphin resistance protein A-like domain-containing protein</fullName>
    </recommendedName>
</protein>
<dbReference type="Proteomes" id="UP000436822">
    <property type="component" value="Unassembled WGS sequence"/>
</dbReference>
<dbReference type="GO" id="GO:0004175">
    <property type="term" value="F:endopeptidase activity"/>
    <property type="evidence" value="ECO:0007669"/>
    <property type="project" value="UniProtKB-ARBA"/>
</dbReference>
<feature type="transmembrane region" description="Helical" evidence="1">
    <location>
        <begin position="269"/>
        <end position="288"/>
    </location>
</feature>
<dbReference type="InterPro" id="IPR003675">
    <property type="entry name" value="Rce1/LyrA-like_dom"/>
</dbReference>
<feature type="transmembrane region" description="Helical" evidence="1">
    <location>
        <begin position="180"/>
        <end position="197"/>
    </location>
</feature>
<dbReference type="GO" id="GO:0080120">
    <property type="term" value="P:CAAX-box protein maturation"/>
    <property type="evidence" value="ECO:0007669"/>
    <property type="project" value="UniProtKB-ARBA"/>
</dbReference>
<feature type="transmembrane region" description="Helical" evidence="1">
    <location>
        <begin position="203"/>
        <end position="221"/>
    </location>
</feature>
<organism evidence="3 4">
    <name type="scientific">Litoreibacter roseus</name>
    <dbReference type="NCBI Taxonomy" id="2601869"/>
    <lineage>
        <taxon>Bacteria</taxon>
        <taxon>Pseudomonadati</taxon>
        <taxon>Pseudomonadota</taxon>
        <taxon>Alphaproteobacteria</taxon>
        <taxon>Rhodobacterales</taxon>
        <taxon>Roseobacteraceae</taxon>
        <taxon>Litoreibacter</taxon>
    </lineage>
</organism>
<evidence type="ECO:0000313" key="3">
    <source>
        <dbReference type="EMBL" id="GFE64484.1"/>
    </source>
</evidence>
<reference evidence="3 4" key="1">
    <citation type="submission" date="2019-12" db="EMBL/GenBank/DDBJ databases">
        <title>Litoreibacter badius sp. nov., a novel bacteriochlorophyll a-containing bacterium in the genus Litoreibacter.</title>
        <authorList>
            <person name="Kanamuro M."/>
            <person name="Takabe Y."/>
            <person name="Mori K."/>
            <person name="Takaichi S."/>
            <person name="Hanada S."/>
        </authorList>
    </citation>
    <scope>NUCLEOTIDE SEQUENCE [LARGE SCALE GENOMIC DNA]</scope>
    <source>
        <strain evidence="3 4">K6</strain>
    </source>
</reference>
<name>A0A6N6JED5_9RHOB</name>
<keyword evidence="4" id="KW-1185">Reference proteome</keyword>
<gene>
    <name evidence="3" type="ORF">KIN_15580</name>
</gene>
<feature type="transmembrane region" description="Helical" evidence="1">
    <location>
        <begin position="68"/>
        <end position="92"/>
    </location>
</feature>
<proteinExistence type="predicted"/>
<evidence type="ECO:0000259" key="2">
    <source>
        <dbReference type="Pfam" id="PF02517"/>
    </source>
</evidence>
<feature type="transmembrane region" description="Helical" evidence="1">
    <location>
        <begin position="107"/>
        <end position="129"/>
    </location>
</feature>
<evidence type="ECO:0000256" key="1">
    <source>
        <dbReference type="SAM" id="Phobius"/>
    </source>
</evidence>
<feature type="transmembrane region" description="Helical" evidence="1">
    <location>
        <begin position="228"/>
        <end position="249"/>
    </location>
</feature>
<comment type="caution">
    <text evidence="3">The sequence shown here is derived from an EMBL/GenBank/DDBJ whole genome shotgun (WGS) entry which is preliminary data.</text>
</comment>
<keyword evidence="1" id="KW-0812">Transmembrane</keyword>
<keyword evidence="1" id="KW-0472">Membrane</keyword>
<dbReference type="EMBL" id="BLJE01000002">
    <property type="protein sequence ID" value="GFE64484.1"/>
    <property type="molecule type" value="Genomic_DNA"/>
</dbReference>
<feature type="transmembrane region" description="Helical" evidence="1">
    <location>
        <begin position="20"/>
        <end position="48"/>
    </location>
</feature>